<keyword evidence="4" id="KW-1185">Reference proteome</keyword>
<dbReference type="Gene3D" id="3.80.10.10">
    <property type="entry name" value="Ribonuclease Inhibitor"/>
    <property type="match status" value="1"/>
</dbReference>
<evidence type="ECO:0000259" key="2">
    <source>
        <dbReference type="Pfam" id="PF21832"/>
    </source>
</evidence>
<dbReference type="Pfam" id="PF21832">
    <property type="entry name" value="DUF6892"/>
    <property type="match status" value="1"/>
</dbReference>
<feature type="region of interest" description="Disordered" evidence="1">
    <location>
        <begin position="29"/>
        <end position="49"/>
    </location>
</feature>
<dbReference type="SUPFAM" id="SSF52058">
    <property type="entry name" value="L domain-like"/>
    <property type="match status" value="1"/>
</dbReference>
<sequence length="252" mass="27439">MEDVNLRLAVLDALLESGAIPRGDVEARIGAPAGDLDDDDLDDDDDDERDYRYRPEVTEALLAVPVTAAQRATVTRLTWQAGCGDVMTMIWKYWDGESDEFCIRSFDGIAEALPHLRELAVDMHSVSDLTPLAGCTDLHTLHLDGGFSVTDLGPLASLTALRDVWLGHQAFTDLAPLAGTAIERLELLGNGGGGTGPWVVDLAALRDMPALRQFTCLQTVRRASEVIPMRTAFDNARVLEEIQARGVTVRIN</sequence>
<comment type="caution">
    <text evidence="3">The sequence shown here is derived from an EMBL/GenBank/DDBJ whole genome shotgun (WGS) entry which is preliminary data.</text>
</comment>
<accession>A0A931CKC4</accession>
<organism evidence="3 4">
    <name type="scientific">Actinoplanes aureus</name>
    <dbReference type="NCBI Taxonomy" id="2792083"/>
    <lineage>
        <taxon>Bacteria</taxon>
        <taxon>Bacillati</taxon>
        <taxon>Actinomycetota</taxon>
        <taxon>Actinomycetes</taxon>
        <taxon>Micromonosporales</taxon>
        <taxon>Micromonosporaceae</taxon>
        <taxon>Actinoplanes</taxon>
    </lineage>
</organism>
<evidence type="ECO:0000256" key="1">
    <source>
        <dbReference type="SAM" id="MobiDB-lite"/>
    </source>
</evidence>
<feature type="compositionally biased region" description="Acidic residues" evidence="1">
    <location>
        <begin position="35"/>
        <end position="48"/>
    </location>
</feature>
<proteinExistence type="predicted"/>
<name>A0A931CKC4_9ACTN</name>
<dbReference type="InterPro" id="IPR032675">
    <property type="entry name" value="LRR_dom_sf"/>
</dbReference>
<dbReference type="Proteomes" id="UP000598146">
    <property type="component" value="Unassembled WGS sequence"/>
</dbReference>
<dbReference type="RefSeq" id="WP_196419776.1">
    <property type="nucleotide sequence ID" value="NZ_JADQTO010000033.1"/>
</dbReference>
<reference evidence="3" key="1">
    <citation type="submission" date="2020-11" db="EMBL/GenBank/DDBJ databases">
        <title>Isolation and identification of active actinomycetes.</title>
        <authorList>
            <person name="Sun X."/>
        </authorList>
    </citation>
    <scope>NUCLEOTIDE SEQUENCE</scope>
    <source>
        <strain evidence="3">NEAU-A11</strain>
    </source>
</reference>
<evidence type="ECO:0000313" key="4">
    <source>
        <dbReference type="Proteomes" id="UP000598146"/>
    </source>
</evidence>
<dbReference type="AlphaFoldDB" id="A0A931CKC4"/>
<evidence type="ECO:0000313" key="3">
    <source>
        <dbReference type="EMBL" id="MBG0568001.1"/>
    </source>
</evidence>
<gene>
    <name evidence="3" type="ORF">I4J89_41845</name>
</gene>
<feature type="domain" description="DUF6892" evidence="2">
    <location>
        <begin position="2"/>
        <end position="249"/>
    </location>
</feature>
<dbReference type="EMBL" id="JADQTO010000033">
    <property type="protein sequence ID" value="MBG0568001.1"/>
    <property type="molecule type" value="Genomic_DNA"/>
</dbReference>
<protein>
    <recommendedName>
        <fullName evidence="2">DUF6892 domain-containing protein</fullName>
    </recommendedName>
</protein>
<dbReference type="InterPro" id="IPR054187">
    <property type="entry name" value="DUF6892"/>
</dbReference>